<dbReference type="GeneID" id="93800816"/>
<proteinExistence type="predicted"/>
<protein>
    <submittedName>
        <fullName evidence="1">Uncharacterized protein</fullName>
    </submittedName>
</protein>
<dbReference type="Proteomes" id="UP001589587">
    <property type="component" value="Unassembled WGS sequence"/>
</dbReference>
<evidence type="ECO:0000313" key="2">
    <source>
        <dbReference type="Proteomes" id="UP001589587"/>
    </source>
</evidence>
<evidence type="ECO:0000313" key="1">
    <source>
        <dbReference type="EMBL" id="MFB9781523.1"/>
    </source>
</evidence>
<reference evidence="1 2" key="1">
    <citation type="submission" date="2024-09" db="EMBL/GenBank/DDBJ databases">
        <authorList>
            <person name="Sun Q."/>
            <person name="Mori K."/>
        </authorList>
    </citation>
    <scope>NUCLEOTIDE SEQUENCE [LARGE SCALE GENOMIC DNA]</scope>
    <source>
        <strain evidence="1 2">JCM 11411</strain>
    </source>
</reference>
<dbReference type="EMBL" id="JBHMAS010000049">
    <property type="protein sequence ID" value="MFB9781523.1"/>
    <property type="molecule type" value="Genomic_DNA"/>
</dbReference>
<dbReference type="RefSeq" id="WP_298776991.1">
    <property type="nucleotide sequence ID" value="NZ_JBEUOO010000020.1"/>
</dbReference>
<organism evidence="1 2">
    <name type="scientific">Rhodococcus baikonurensis</name>
    <dbReference type="NCBI Taxonomy" id="172041"/>
    <lineage>
        <taxon>Bacteria</taxon>
        <taxon>Bacillati</taxon>
        <taxon>Actinomycetota</taxon>
        <taxon>Actinomycetes</taxon>
        <taxon>Mycobacteriales</taxon>
        <taxon>Nocardiaceae</taxon>
        <taxon>Rhodococcus</taxon>
        <taxon>Rhodococcus erythropolis group</taxon>
    </lineage>
</organism>
<sequence length="45" mass="4836">MRNVVGPDLHLGQRLVVDGFALAHNAAGKIPVRIDPAHRDPALRA</sequence>
<comment type="caution">
    <text evidence="1">The sequence shown here is derived from an EMBL/GenBank/DDBJ whole genome shotgun (WGS) entry which is preliminary data.</text>
</comment>
<gene>
    <name evidence="1" type="ORF">ACFFQ6_17675</name>
</gene>
<accession>A0ABV5XGC7</accession>
<keyword evidence="2" id="KW-1185">Reference proteome</keyword>
<name>A0ABV5XGC7_9NOCA</name>